<dbReference type="InterPro" id="IPR009072">
    <property type="entry name" value="Histone-fold"/>
</dbReference>
<dbReference type="FunCoup" id="A0A7R8V121">
    <property type="interactions" value="312"/>
</dbReference>
<dbReference type="EMBL" id="LR899013">
    <property type="protein sequence ID" value="CAD7090524.1"/>
    <property type="molecule type" value="Genomic_DNA"/>
</dbReference>
<dbReference type="PANTHER" id="PTHR28598">
    <property type="entry name" value="STAGA COMPLEX 65 SUBUNIT GAMMA"/>
    <property type="match status" value="1"/>
</dbReference>
<dbReference type="OMA" id="FQKPIWF"/>
<keyword evidence="4" id="KW-0539">Nucleus</keyword>
<evidence type="ECO:0000256" key="2">
    <source>
        <dbReference type="ARBA" id="ARBA00023015"/>
    </source>
</evidence>
<proteinExistence type="predicted"/>
<dbReference type="InParanoid" id="A0A7R8V121"/>
<evidence type="ECO:0000313" key="7">
    <source>
        <dbReference type="Proteomes" id="UP000594454"/>
    </source>
</evidence>
<organism evidence="6 7">
    <name type="scientific">Hermetia illucens</name>
    <name type="common">Black soldier fly</name>
    <dbReference type="NCBI Taxonomy" id="343691"/>
    <lineage>
        <taxon>Eukaryota</taxon>
        <taxon>Metazoa</taxon>
        <taxon>Ecdysozoa</taxon>
        <taxon>Arthropoda</taxon>
        <taxon>Hexapoda</taxon>
        <taxon>Insecta</taxon>
        <taxon>Pterygota</taxon>
        <taxon>Neoptera</taxon>
        <taxon>Endopterygota</taxon>
        <taxon>Diptera</taxon>
        <taxon>Brachycera</taxon>
        <taxon>Stratiomyomorpha</taxon>
        <taxon>Stratiomyidae</taxon>
        <taxon>Hermetiinae</taxon>
        <taxon>Hermetia</taxon>
    </lineage>
</organism>
<sequence>MKRVLWGEFENDTKNKGPIRPDEVILPSKKAEKLKKLKAATVETENKIEMIRLKNPLITQTIEVMNQTEMLQALIDTYANKSGCNNYLLNSCQVIPQVDFPSENTANLIQNNRFSKPLWFIPPIDTKFTKGAPQKIPPITGEIAKMALRKSVAGLARVAGFNESSSSTLTLLTDAVEEYIQSLLQSIKHAQTLSSKDKSNILDIETMEKGYFAVAHNSLLLLHDYFQTEVVGRNVAEIDEFKDMCNEYDKLRKESQNLQEFGLKEEIE</sequence>
<reference evidence="6 7" key="1">
    <citation type="submission" date="2020-11" db="EMBL/GenBank/DDBJ databases">
        <authorList>
            <person name="Wallbank WR R."/>
            <person name="Pardo Diaz C."/>
            <person name="Kozak K."/>
            <person name="Martin S."/>
            <person name="Jiggins C."/>
            <person name="Moest M."/>
            <person name="Warren A I."/>
            <person name="Generalovic N T."/>
            <person name="Byers J.R.P. K."/>
            <person name="Montejo-Kovacevich G."/>
            <person name="Yen C E."/>
        </authorList>
    </citation>
    <scope>NUCLEOTIDE SEQUENCE [LARGE SCALE GENOMIC DNA]</scope>
</reference>
<keyword evidence="2" id="KW-0805">Transcription regulation</keyword>
<comment type="subcellular location">
    <subcellularLocation>
        <location evidence="1">Nucleus</location>
    </subcellularLocation>
</comment>
<dbReference type="GO" id="GO:0005634">
    <property type="term" value="C:nucleus"/>
    <property type="evidence" value="ECO:0007669"/>
    <property type="project" value="UniProtKB-SubCell"/>
</dbReference>
<protein>
    <recommendedName>
        <fullName evidence="5">Bromodomain associated domain-containing protein</fullName>
    </recommendedName>
</protein>
<evidence type="ECO:0000313" key="6">
    <source>
        <dbReference type="EMBL" id="CAD7090524.1"/>
    </source>
</evidence>
<dbReference type="GO" id="GO:0000124">
    <property type="term" value="C:SAGA complex"/>
    <property type="evidence" value="ECO:0007669"/>
    <property type="project" value="InterPro"/>
</dbReference>
<evidence type="ECO:0000259" key="5">
    <source>
        <dbReference type="Pfam" id="PF07524"/>
    </source>
</evidence>
<evidence type="ECO:0000256" key="1">
    <source>
        <dbReference type="ARBA" id="ARBA00004123"/>
    </source>
</evidence>
<evidence type="ECO:0000256" key="4">
    <source>
        <dbReference type="ARBA" id="ARBA00023242"/>
    </source>
</evidence>
<dbReference type="InterPro" id="IPR006565">
    <property type="entry name" value="BTP"/>
</dbReference>
<feature type="domain" description="Bromodomain associated" evidence="5">
    <location>
        <begin position="142"/>
        <end position="205"/>
    </location>
</feature>
<dbReference type="GO" id="GO:0046982">
    <property type="term" value="F:protein heterodimerization activity"/>
    <property type="evidence" value="ECO:0007669"/>
    <property type="project" value="InterPro"/>
</dbReference>
<keyword evidence="3" id="KW-0804">Transcription</keyword>
<dbReference type="PANTHER" id="PTHR28598:SF1">
    <property type="entry name" value="STAGA COMPLEX 65 SUBUNIT GAMMA"/>
    <property type="match status" value="1"/>
</dbReference>
<accession>A0A7R8V121</accession>
<dbReference type="Pfam" id="PF07524">
    <property type="entry name" value="Bromo_TP"/>
    <property type="match status" value="1"/>
</dbReference>
<dbReference type="Proteomes" id="UP000594454">
    <property type="component" value="Chromosome 5"/>
</dbReference>
<evidence type="ECO:0000256" key="3">
    <source>
        <dbReference type="ARBA" id="ARBA00023163"/>
    </source>
</evidence>
<keyword evidence="7" id="KW-1185">Reference proteome</keyword>
<dbReference type="Gene3D" id="1.10.20.10">
    <property type="entry name" value="Histone, subunit A"/>
    <property type="match status" value="1"/>
</dbReference>
<dbReference type="GO" id="GO:0003713">
    <property type="term" value="F:transcription coactivator activity"/>
    <property type="evidence" value="ECO:0007669"/>
    <property type="project" value="TreeGrafter"/>
</dbReference>
<dbReference type="OrthoDB" id="7845034at2759"/>
<name>A0A7R8V121_HERIL</name>
<gene>
    <name evidence="6" type="ORF">HERILL_LOCUS13002</name>
</gene>
<dbReference type="InterPro" id="IPR039460">
    <property type="entry name" value="SUPT7L/Spt7"/>
</dbReference>
<dbReference type="AlphaFoldDB" id="A0A7R8V121"/>